<dbReference type="PANTHER" id="PTHR37821">
    <property type="entry name" value="AMINO ACID TRANSPORTER YUIF-RELATED"/>
    <property type="match status" value="1"/>
</dbReference>
<gene>
    <name evidence="9" type="ORF">BN1050_00106</name>
</gene>
<evidence type="ECO:0000256" key="1">
    <source>
        <dbReference type="ARBA" id="ARBA00004651"/>
    </source>
</evidence>
<feature type="transmembrane region" description="Helical" evidence="6">
    <location>
        <begin position="128"/>
        <end position="147"/>
    </location>
</feature>
<feature type="transmembrane region" description="Helical" evidence="6">
    <location>
        <begin position="201"/>
        <end position="219"/>
    </location>
</feature>
<dbReference type="InterPro" id="IPR052576">
    <property type="entry name" value="AA_Transporter-Related"/>
</dbReference>
<evidence type="ECO:0000256" key="4">
    <source>
        <dbReference type="ARBA" id="ARBA00022989"/>
    </source>
</evidence>
<reference evidence="9" key="1">
    <citation type="submission" date="2014-07" db="EMBL/GenBank/DDBJ databases">
        <authorList>
            <person name="Urmite Genomes Urmite Genomes"/>
        </authorList>
    </citation>
    <scope>NUCLEOTIDE SEQUENCE</scope>
    <source>
        <strain evidence="9">13S34_air</strain>
    </source>
</reference>
<evidence type="ECO:0000256" key="6">
    <source>
        <dbReference type="SAM" id="Phobius"/>
    </source>
</evidence>
<evidence type="ECO:0000256" key="3">
    <source>
        <dbReference type="ARBA" id="ARBA00022692"/>
    </source>
</evidence>
<feature type="transmembrane region" description="Helical" evidence="6">
    <location>
        <begin position="239"/>
        <end position="259"/>
    </location>
</feature>
<dbReference type="Pfam" id="PF13726">
    <property type="entry name" value="Na_H_antiport_2"/>
    <property type="match status" value="1"/>
</dbReference>
<keyword evidence="2" id="KW-1003">Cell membrane</keyword>
<organism evidence="9">
    <name type="scientific">Metalysinibacillus saudimassiliensis</name>
    <dbReference type="NCBI Taxonomy" id="1461583"/>
    <lineage>
        <taxon>Bacteria</taxon>
        <taxon>Bacillati</taxon>
        <taxon>Bacillota</taxon>
        <taxon>Bacilli</taxon>
        <taxon>Bacillales</taxon>
        <taxon>Caryophanaceae</taxon>
        <taxon>Metalysinibacillus</taxon>
    </lineage>
</organism>
<protein>
    <submittedName>
        <fullName evidence="9">Na+/H+ antiporter family protein</fullName>
    </submittedName>
</protein>
<dbReference type="GO" id="GO:0005886">
    <property type="term" value="C:plasma membrane"/>
    <property type="evidence" value="ECO:0007669"/>
    <property type="project" value="UniProtKB-SubCell"/>
</dbReference>
<dbReference type="PANTHER" id="PTHR37821:SF1">
    <property type="entry name" value="AMINO ACID TRANSPORTER YUIF-RELATED"/>
    <property type="match status" value="1"/>
</dbReference>
<feature type="transmembrane region" description="Helical" evidence="6">
    <location>
        <begin position="418"/>
        <end position="441"/>
    </location>
</feature>
<feature type="transmembrane region" description="Helical" evidence="6">
    <location>
        <begin position="296"/>
        <end position="317"/>
    </location>
</feature>
<feature type="transmembrane region" description="Helical" evidence="6">
    <location>
        <begin position="337"/>
        <end position="367"/>
    </location>
</feature>
<dbReference type="PATRIC" id="fig|1461583.4.peg.103"/>
<dbReference type="Pfam" id="PF03553">
    <property type="entry name" value="Na_H_antiporter"/>
    <property type="match status" value="1"/>
</dbReference>
<name>A0A078LZQ8_9BACL</name>
<keyword evidence="5 6" id="KW-0472">Membrane</keyword>
<feature type="transmembrane region" description="Helical" evidence="6">
    <location>
        <begin position="265"/>
        <end position="284"/>
    </location>
</feature>
<feature type="transmembrane region" description="Helical" evidence="6">
    <location>
        <begin position="105"/>
        <end position="122"/>
    </location>
</feature>
<feature type="domain" description="Na+/H+ antiporter NhaC-like C-terminal" evidence="7">
    <location>
        <begin position="159"/>
        <end position="438"/>
    </location>
</feature>
<evidence type="ECO:0000259" key="8">
    <source>
        <dbReference type="Pfam" id="PF13726"/>
    </source>
</evidence>
<dbReference type="HOGENOM" id="CLU_037927_0_0_9"/>
<feature type="transmembrane region" description="Helical" evidence="6">
    <location>
        <begin position="154"/>
        <end position="181"/>
    </location>
</feature>
<keyword evidence="4 6" id="KW-1133">Transmembrane helix</keyword>
<feature type="transmembrane region" description="Helical" evidence="6">
    <location>
        <begin position="62"/>
        <end position="93"/>
    </location>
</feature>
<dbReference type="InterPro" id="IPR032813">
    <property type="entry name" value="Na_H_antiport_N"/>
</dbReference>
<comment type="subcellular location">
    <subcellularLocation>
        <location evidence="1">Cell membrane</location>
        <topology evidence="1">Multi-pass membrane protein</topology>
    </subcellularLocation>
</comment>
<feature type="domain" description="Putative Na+/H+ antiporter N-terminal" evidence="8">
    <location>
        <begin position="9"/>
        <end position="93"/>
    </location>
</feature>
<evidence type="ECO:0000256" key="5">
    <source>
        <dbReference type="ARBA" id="ARBA00023136"/>
    </source>
</evidence>
<proteinExistence type="predicted"/>
<keyword evidence="3 6" id="KW-0812">Transmembrane</keyword>
<dbReference type="AlphaFoldDB" id="A0A078LZQ8"/>
<evidence type="ECO:0000313" key="9">
    <source>
        <dbReference type="EMBL" id="CDZ99450.1"/>
    </source>
</evidence>
<evidence type="ECO:0000259" key="7">
    <source>
        <dbReference type="Pfam" id="PF03553"/>
    </source>
</evidence>
<evidence type="ECO:0000256" key="2">
    <source>
        <dbReference type="ARBA" id="ARBA00022475"/>
    </source>
</evidence>
<accession>A0A078LZQ8</accession>
<dbReference type="EMBL" id="LN483073">
    <property type="protein sequence ID" value="CDZ99450.1"/>
    <property type="molecule type" value="Genomic_DNA"/>
</dbReference>
<sequence length="445" mass="46524">MNESGVDMNAVIVAVAVMLILSLLRINVVLSLVVGAFAGGIVSDLTIAETVKAFTDGLGGGAVIALSYALLGGFAVAIAKTGITDVLIAKVVVLLAGKEGATRKNLIKALIFFSIFAMAIMSQNLIPIHIAFIPLLVPPILKILNVLQVDRRIIAVIIAVGLVGTYSFVPFGFGFIFQNIITTQITSAGMLAELSDVPKAMAIPIGGMVAGMFLAMFVYRKPRHYKETQSATEIEVKQVSPWLIVATIMALIAALAVQIKTESMIVGAMAGIITMYITGALKWREADEILTDGMRMMSFIGFVMIAANGFASVINATGDVDTLVTGALDVLNGNVSLAVFGMLIVGLIVTMGIGSSFATIPIIAALFVPLSLELGLSPLAIICLIGTAGALGDAGSPASDTTLGPTSGLNVDGQHNHIWDTCVPTFIFINIPLIVLGWFAVSFVL</sequence>
<feature type="transmembrane region" description="Helical" evidence="6">
    <location>
        <begin position="12"/>
        <end position="42"/>
    </location>
</feature>
<dbReference type="InterPro" id="IPR018461">
    <property type="entry name" value="Na/H_Antiport_NhaC-like_C"/>
</dbReference>